<dbReference type="RefSeq" id="WP_183312813.1">
    <property type="nucleotide sequence ID" value="NZ_JACIEW010000026.1"/>
</dbReference>
<protein>
    <submittedName>
        <fullName evidence="2">Putative nucleic acid-binding protein</fullName>
    </submittedName>
</protein>
<evidence type="ECO:0000313" key="2">
    <source>
        <dbReference type="EMBL" id="MBB4054081.1"/>
    </source>
</evidence>
<evidence type="ECO:0000313" key="3">
    <source>
        <dbReference type="Proteomes" id="UP000547011"/>
    </source>
</evidence>
<proteinExistence type="predicted"/>
<dbReference type="AlphaFoldDB" id="A0A7W6IRW3"/>
<keyword evidence="3" id="KW-1185">Reference proteome</keyword>
<comment type="caution">
    <text evidence="2">The sequence shown here is derived from an EMBL/GenBank/DDBJ whole genome shotgun (WGS) entry which is preliminary data.</text>
</comment>
<sequence>MKRCTIIIPDAGPFNSLWVADRLDLLLKLEMKLVVVDAVYDELTSDLDYPKDRAVKSFIDDNRPPFVVENTEYGQFVRAKRAAGEKVKSGAGETAIGEFMRSDDGLRKYLTPQEPVVLLYEDKDVRVINRPPYLHLLSTVGMLKGLERVGILRSADDVIHQMTHPSRPDRRPGDARKFTDLPEGHDEPAVIGSTWAP</sequence>
<evidence type="ECO:0000256" key="1">
    <source>
        <dbReference type="SAM" id="MobiDB-lite"/>
    </source>
</evidence>
<organism evidence="2 3">
    <name type="scientific">Devosia subaequoris</name>
    <dbReference type="NCBI Taxonomy" id="395930"/>
    <lineage>
        <taxon>Bacteria</taxon>
        <taxon>Pseudomonadati</taxon>
        <taxon>Pseudomonadota</taxon>
        <taxon>Alphaproteobacteria</taxon>
        <taxon>Hyphomicrobiales</taxon>
        <taxon>Devosiaceae</taxon>
        <taxon>Devosia</taxon>
    </lineage>
</organism>
<reference evidence="2 3" key="1">
    <citation type="submission" date="2020-08" db="EMBL/GenBank/DDBJ databases">
        <title>Genomic Encyclopedia of Type Strains, Phase IV (KMG-IV): sequencing the most valuable type-strain genomes for metagenomic binning, comparative biology and taxonomic classification.</title>
        <authorList>
            <person name="Goeker M."/>
        </authorList>
    </citation>
    <scope>NUCLEOTIDE SEQUENCE [LARGE SCALE GENOMIC DNA]</scope>
    <source>
        <strain evidence="2 3">DSM 23447</strain>
    </source>
</reference>
<accession>A0A7W6IRW3</accession>
<dbReference type="Proteomes" id="UP000547011">
    <property type="component" value="Unassembled WGS sequence"/>
</dbReference>
<dbReference type="EMBL" id="JACIEW010000026">
    <property type="protein sequence ID" value="MBB4054081.1"/>
    <property type="molecule type" value="Genomic_DNA"/>
</dbReference>
<feature type="region of interest" description="Disordered" evidence="1">
    <location>
        <begin position="162"/>
        <end position="197"/>
    </location>
</feature>
<gene>
    <name evidence="2" type="ORF">GGR20_003757</name>
</gene>
<feature type="compositionally biased region" description="Basic and acidic residues" evidence="1">
    <location>
        <begin position="166"/>
        <end position="188"/>
    </location>
</feature>
<name>A0A7W6IRW3_9HYPH</name>